<sequence length="95" mass="11273">MAEEYPDYEDNTKSGYDFGISSRPRVAQFEIDDEVKMKVTYKDDDSEEITVCRHFKIRASQRNARGHWEYQLNDRFTGAHYKSNDWFSESHLGLL</sequence>
<name>A0A6A6A1R0_9PLEO</name>
<dbReference type="AlphaFoldDB" id="A0A6A6A1R0"/>
<protein>
    <submittedName>
        <fullName evidence="1">Uncharacterized protein</fullName>
    </submittedName>
</protein>
<proteinExistence type="predicted"/>
<dbReference type="RefSeq" id="XP_033519505.1">
    <property type="nucleotide sequence ID" value="XM_033661974.1"/>
</dbReference>
<organism evidence="1 2">
    <name type="scientific">Dothidotthia symphoricarpi CBS 119687</name>
    <dbReference type="NCBI Taxonomy" id="1392245"/>
    <lineage>
        <taxon>Eukaryota</taxon>
        <taxon>Fungi</taxon>
        <taxon>Dikarya</taxon>
        <taxon>Ascomycota</taxon>
        <taxon>Pezizomycotina</taxon>
        <taxon>Dothideomycetes</taxon>
        <taxon>Pleosporomycetidae</taxon>
        <taxon>Pleosporales</taxon>
        <taxon>Dothidotthiaceae</taxon>
        <taxon>Dothidotthia</taxon>
    </lineage>
</organism>
<keyword evidence="2" id="KW-1185">Reference proteome</keyword>
<evidence type="ECO:0000313" key="2">
    <source>
        <dbReference type="Proteomes" id="UP000799771"/>
    </source>
</evidence>
<accession>A0A6A6A1R0</accession>
<dbReference type="EMBL" id="ML977517">
    <property type="protein sequence ID" value="KAF2125113.1"/>
    <property type="molecule type" value="Genomic_DNA"/>
</dbReference>
<gene>
    <name evidence="1" type="ORF">P153DRAFT_120730</name>
</gene>
<evidence type="ECO:0000313" key="1">
    <source>
        <dbReference type="EMBL" id="KAF2125113.1"/>
    </source>
</evidence>
<dbReference type="OrthoDB" id="10515202at2759"/>
<dbReference type="Proteomes" id="UP000799771">
    <property type="component" value="Unassembled WGS sequence"/>
</dbReference>
<reference evidence="1" key="1">
    <citation type="journal article" date="2020" name="Stud. Mycol.">
        <title>101 Dothideomycetes genomes: a test case for predicting lifestyles and emergence of pathogens.</title>
        <authorList>
            <person name="Haridas S."/>
            <person name="Albert R."/>
            <person name="Binder M."/>
            <person name="Bloem J."/>
            <person name="Labutti K."/>
            <person name="Salamov A."/>
            <person name="Andreopoulos B."/>
            <person name="Baker S."/>
            <person name="Barry K."/>
            <person name="Bills G."/>
            <person name="Bluhm B."/>
            <person name="Cannon C."/>
            <person name="Castanera R."/>
            <person name="Culley D."/>
            <person name="Daum C."/>
            <person name="Ezra D."/>
            <person name="Gonzalez J."/>
            <person name="Henrissat B."/>
            <person name="Kuo A."/>
            <person name="Liang C."/>
            <person name="Lipzen A."/>
            <person name="Lutzoni F."/>
            <person name="Magnuson J."/>
            <person name="Mondo S."/>
            <person name="Nolan M."/>
            <person name="Ohm R."/>
            <person name="Pangilinan J."/>
            <person name="Park H.-J."/>
            <person name="Ramirez L."/>
            <person name="Alfaro M."/>
            <person name="Sun H."/>
            <person name="Tritt A."/>
            <person name="Yoshinaga Y."/>
            <person name="Zwiers L.-H."/>
            <person name="Turgeon B."/>
            <person name="Goodwin S."/>
            <person name="Spatafora J."/>
            <person name="Crous P."/>
            <person name="Grigoriev I."/>
        </authorList>
    </citation>
    <scope>NUCLEOTIDE SEQUENCE</scope>
    <source>
        <strain evidence="1">CBS 119687</strain>
    </source>
</reference>
<dbReference type="GeneID" id="54402406"/>